<evidence type="ECO:0000313" key="2">
    <source>
        <dbReference type="EMBL" id="CBY31256.1"/>
    </source>
</evidence>
<dbReference type="AlphaFoldDB" id="E4Y6K6"/>
<feature type="domain" description="3'-5' exonuclease" evidence="1">
    <location>
        <begin position="187"/>
        <end position="381"/>
    </location>
</feature>
<dbReference type="Gene3D" id="3.30.420.10">
    <property type="entry name" value="Ribonuclease H-like superfamily/Ribonuclease H"/>
    <property type="match status" value="1"/>
</dbReference>
<dbReference type="SUPFAM" id="SSF53098">
    <property type="entry name" value="Ribonuclease H-like"/>
    <property type="match status" value="1"/>
</dbReference>
<protein>
    <recommendedName>
        <fullName evidence="1">3'-5' exonuclease domain-containing protein</fullName>
    </recommendedName>
</protein>
<dbReference type="GO" id="GO:0003676">
    <property type="term" value="F:nucleic acid binding"/>
    <property type="evidence" value="ECO:0007669"/>
    <property type="project" value="InterPro"/>
</dbReference>
<dbReference type="InterPro" id="IPR012337">
    <property type="entry name" value="RNaseH-like_sf"/>
</dbReference>
<dbReference type="PANTHER" id="PTHR43040">
    <property type="entry name" value="RIBONUCLEASE D"/>
    <property type="match status" value="1"/>
</dbReference>
<dbReference type="GO" id="GO:0008408">
    <property type="term" value="F:3'-5' exonuclease activity"/>
    <property type="evidence" value="ECO:0007669"/>
    <property type="project" value="InterPro"/>
</dbReference>
<organism evidence="2">
    <name type="scientific">Oikopleura dioica</name>
    <name type="common">Tunicate</name>
    <dbReference type="NCBI Taxonomy" id="34765"/>
    <lineage>
        <taxon>Eukaryota</taxon>
        <taxon>Metazoa</taxon>
        <taxon>Chordata</taxon>
        <taxon>Tunicata</taxon>
        <taxon>Appendicularia</taxon>
        <taxon>Copelata</taxon>
        <taxon>Oikopleuridae</taxon>
        <taxon>Oikopleura</taxon>
    </lineage>
</organism>
<dbReference type="InterPro" id="IPR036397">
    <property type="entry name" value="RNaseH_sf"/>
</dbReference>
<dbReference type="EMBL" id="FN654297">
    <property type="protein sequence ID" value="CBY31256.1"/>
    <property type="molecule type" value="Genomic_DNA"/>
</dbReference>
<dbReference type="Proteomes" id="UP000011014">
    <property type="component" value="Unassembled WGS sequence"/>
</dbReference>
<dbReference type="PANTHER" id="PTHR43040:SF1">
    <property type="entry name" value="RIBONUCLEASE D"/>
    <property type="match status" value="1"/>
</dbReference>
<sequence length="489" mass="57186">MKDKKKDPEYHALSDDEYLYCLKLNSIQINYLYNTNTNERRIIISGCKIERFYKTLENDQYGGRTKEAVNKEAVAVFKEFMETKGLLSRQPEDIYQEYNLICSKEFIAFLRKPGRLYHERLTSSQKIYAYLDDQYFAGEGDTKLEALRACSKNLYIKWMKKQNQPVEHLKNFFSRAPAEPDAMRMAFVDTPKDLAKVRRYIELANYLMIDQEGDQLGPNGKITVIQINTYESPNCFLLDIKVAGDQELVKKDGWIRQMLEDPKKIKFFWGGSSDTANLYASYGIKVASFVDLQLVEYHYRHKLAHLTDGFVEPEVKTHPLGLESAYKYFTDADLLRYKADKGKHKTDHHVWARRPLPDSLLKYASFDVAAMRPLSHLFFKNLELWNWGKIEAAISVSTLSAWPRHRTCFACLQSVELDDFTNRQNKSRGICRECNESAFTDEFFFNQDYVTEWQKEIPKKFHLPDSIIGHDVWKLSCPQKKPKENGFEK</sequence>
<reference evidence="2" key="1">
    <citation type="journal article" date="2010" name="Science">
        <title>Plasticity of animal genome architecture unmasked by rapid evolution of a pelagic tunicate.</title>
        <authorList>
            <person name="Denoeud F."/>
            <person name="Henriet S."/>
            <person name="Mungpakdee S."/>
            <person name="Aury J.M."/>
            <person name="Da Silva C."/>
            <person name="Brinkmann H."/>
            <person name="Mikhaleva J."/>
            <person name="Olsen L.C."/>
            <person name="Jubin C."/>
            <person name="Canestro C."/>
            <person name="Bouquet J.M."/>
            <person name="Danks G."/>
            <person name="Poulain J."/>
            <person name="Campsteijn C."/>
            <person name="Adamski M."/>
            <person name="Cross I."/>
            <person name="Yadetie F."/>
            <person name="Muffato M."/>
            <person name="Louis A."/>
            <person name="Butcher S."/>
            <person name="Tsagkogeorga G."/>
            <person name="Konrad A."/>
            <person name="Singh S."/>
            <person name="Jensen M.F."/>
            <person name="Cong E.H."/>
            <person name="Eikeseth-Otteraa H."/>
            <person name="Noel B."/>
            <person name="Anthouard V."/>
            <person name="Porcel B.M."/>
            <person name="Kachouri-Lafond R."/>
            <person name="Nishino A."/>
            <person name="Ugolini M."/>
            <person name="Chourrout P."/>
            <person name="Nishida H."/>
            <person name="Aasland R."/>
            <person name="Huzurbazar S."/>
            <person name="Westhof E."/>
            <person name="Delsuc F."/>
            <person name="Lehrach H."/>
            <person name="Reinhardt R."/>
            <person name="Weissenbach J."/>
            <person name="Roy S.W."/>
            <person name="Artiguenave F."/>
            <person name="Postlethwait J.H."/>
            <person name="Manak J.R."/>
            <person name="Thompson E.M."/>
            <person name="Jaillon O."/>
            <person name="Du Pasquier L."/>
            <person name="Boudinot P."/>
            <person name="Liberles D.A."/>
            <person name="Volff J.N."/>
            <person name="Philippe H."/>
            <person name="Lenhard B."/>
            <person name="Roest Crollius H."/>
            <person name="Wincker P."/>
            <person name="Chourrout D."/>
        </authorList>
    </citation>
    <scope>NUCLEOTIDE SEQUENCE [LARGE SCALE GENOMIC DNA]</scope>
</reference>
<dbReference type="GO" id="GO:0006139">
    <property type="term" value="P:nucleobase-containing compound metabolic process"/>
    <property type="evidence" value="ECO:0007669"/>
    <property type="project" value="InterPro"/>
</dbReference>
<accession>E4Y6K6</accession>
<gene>
    <name evidence="2" type="ORF">GSOID_T00025152001</name>
</gene>
<evidence type="ECO:0000259" key="1">
    <source>
        <dbReference type="Pfam" id="PF01612"/>
    </source>
</evidence>
<proteinExistence type="predicted"/>
<dbReference type="Pfam" id="PF01612">
    <property type="entry name" value="DNA_pol_A_exo1"/>
    <property type="match status" value="1"/>
</dbReference>
<dbReference type="InterPro" id="IPR002562">
    <property type="entry name" value="3'-5'_exonuclease_dom"/>
</dbReference>
<name>E4Y6K6_OIKDI</name>